<dbReference type="CDD" id="cd03801">
    <property type="entry name" value="GT4_PimA-like"/>
    <property type="match status" value="1"/>
</dbReference>
<protein>
    <submittedName>
        <fullName evidence="4">Glycosyltransferase involved in cell wall biosynthesis</fullName>
    </submittedName>
</protein>
<dbReference type="AlphaFoldDB" id="A0A3N4ZKL9"/>
<name>A0A3N4ZKL9_9MICO</name>
<evidence type="ECO:0000313" key="4">
    <source>
        <dbReference type="EMBL" id="RPF26358.1"/>
    </source>
</evidence>
<evidence type="ECO:0000259" key="3">
    <source>
        <dbReference type="Pfam" id="PF13439"/>
    </source>
</evidence>
<feature type="domain" description="Glycosyltransferase subfamily 4-like N-terminal" evidence="3">
    <location>
        <begin position="20"/>
        <end position="158"/>
    </location>
</feature>
<sequence>MRWLKRKARVLLPAFTVADWGGLHENVIHAAQALIARDHPVTLVVREGKIAEVGRQIGAEVVVVDWEDWREVANDLARRRRHDLVFAQPFKSREFGLHVAERLGAPLVVMFHGYAHDQAFLWERRAERILVTAESLAHFLVQYCKISEEKVWVVPNGVPEVCFTFDQHSLDEKLRAGRGDVVLASRLAHDKRRQFEILQEIAPALESTRPDVRWGVSIYGDGPDRGFAEDRMAEAVAGTNVQVTFRGWIDSHDVPEIMSRAVLSVGAGRGAMQSLAVGTPCVAAGAREMVGLQHGHDLEAGMLSNFGDYAIGGYQPSPVRSSVAALLDPVRYAEVQKEGRARVYGSLRQTRIDSLLIEALGLES</sequence>
<organism evidence="4 5">
    <name type="scientific">Georgenia muralis</name>
    <dbReference type="NCBI Taxonomy" id="154117"/>
    <lineage>
        <taxon>Bacteria</taxon>
        <taxon>Bacillati</taxon>
        <taxon>Actinomycetota</taxon>
        <taxon>Actinomycetes</taxon>
        <taxon>Micrococcales</taxon>
        <taxon>Bogoriellaceae</taxon>
        <taxon>Georgenia</taxon>
    </lineage>
</organism>
<keyword evidence="5" id="KW-1185">Reference proteome</keyword>
<evidence type="ECO:0000256" key="1">
    <source>
        <dbReference type="ARBA" id="ARBA00022676"/>
    </source>
</evidence>
<gene>
    <name evidence="4" type="ORF">EDD32_0797</name>
</gene>
<proteinExistence type="predicted"/>
<dbReference type="Gene3D" id="3.40.50.2000">
    <property type="entry name" value="Glycogen Phosphorylase B"/>
    <property type="match status" value="2"/>
</dbReference>
<dbReference type="PANTHER" id="PTHR12526">
    <property type="entry name" value="GLYCOSYLTRANSFERASE"/>
    <property type="match status" value="1"/>
</dbReference>
<accession>A0A3N4ZKL9</accession>
<comment type="caution">
    <text evidence="4">The sequence shown here is derived from an EMBL/GenBank/DDBJ whole genome shotgun (WGS) entry which is preliminary data.</text>
</comment>
<dbReference type="InterPro" id="IPR028098">
    <property type="entry name" value="Glyco_trans_4-like_N"/>
</dbReference>
<evidence type="ECO:0000313" key="5">
    <source>
        <dbReference type="Proteomes" id="UP000280726"/>
    </source>
</evidence>
<evidence type="ECO:0000256" key="2">
    <source>
        <dbReference type="ARBA" id="ARBA00022679"/>
    </source>
</evidence>
<dbReference type="SUPFAM" id="SSF53756">
    <property type="entry name" value="UDP-Glycosyltransferase/glycogen phosphorylase"/>
    <property type="match status" value="1"/>
</dbReference>
<dbReference type="GO" id="GO:0016757">
    <property type="term" value="F:glycosyltransferase activity"/>
    <property type="evidence" value="ECO:0007669"/>
    <property type="project" value="UniProtKB-KW"/>
</dbReference>
<dbReference type="Pfam" id="PF13439">
    <property type="entry name" value="Glyco_transf_4"/>
    <property type="match status" value="1"/>
</dbReference>
<keyword evidence="1" id="KW-0328">Glycosyltransferase</keyword>
<dbReference type="PANTHER" id="PTHR12526:SF510">
    <property type="entry name" value="D-INOSITOL 3-PHOSPHATE GLYCOSYLTRANSFERASE"/>
    <property type="match status" value="1"/>
</dbReference>
<dbReference type="Proteomes" id="UP000280726">
    <property type="component" value="Unassembled WGS sequence"/>
</dbReference>
<dbReference type="RefSeq" id="WP_170175198.1">
    <property type="nucleotide sequence ID" value="NZ_RKRA01000001.1"/>
</dbReference>
<dbReference type="EMBL" id="RKRA01000001">
    <property type="protein sequence ID" value="RPF26358.1"/>
    <property type="molecule type" value="Genomic_DNA"/>
</dbReference>
<reference evidence="4 5" key="1">
    <citation type="submission" date="2018-11" db="EMBL/GenBank/DDBJ databases">
        <title>Sequencing the genomes of 1000 actinobacteria strains.</title>
        <authorList>
            <person name="Klenk H.-P."/>
        </authorList>
    </citation>
    <scope>NUCLEOTIDE SEQUENCE [LARGE SCALE GENOMIC DNA]</scope>
    <source>
        <strain evidence="4 5">DSM 14418</strain>
    </source>
</reference>
<keyword evidence="2 4" id="KW-0808">Transferase</keyword>